<feature type="region of interest" description="Disordered" evidence="1">
    <location>
        <begin position="312"/>
        <end position="339"/>
    </location>
</feature>
<evidence type="ECO:0000256" key="1">
    <source>
        <dbReference type="SAM" id="MobiDB-lite"/>
    </source>
</evidence>
<accession>A0A1H5ICX5</accession>
<reference evidence="2 3" key="1">
    <citation type="submission" date="2016-10" db="EMBL/GenBank/DDBJ databases">
        <authorList>
            <person name="Varghese N."/>
            <person name="Submissions S."/>
        </authorList>
    </citation>
    <scope>NUCLEOTIDE SEQUENCE [LARGE SCALE GENOMIC DNA]</scope>
    <source>
        <strain evidence="2 3">BS2773</strain>
    </source>
</reference>
<dbReference type="InterPro" id="IPR012106">
    <property type="entry name" value="Phage_Mu_Gp1"/>
</dbReference>
<organism evidence="2 3">
    <name type="scientific">Pseudomonas costantinii</name>
    <dbReference type="NCBI Taxonomy" id="168469"/>
    <lineage>
        <taxon>Bacteria</taxon>
        <taxon>Pseudomonadati</taxon>
        <taxon>Pseudomonadota</taxon>
        <taxon>Gammaproteobacteria</taxon>
        <taxon>Pseudomonadales</taxon>
        <taxon>Pseudomonadaceae</taxon>
        <taxon>Pseudomonas</taxon>
    </lineage>
</organism>
<dbReference type="PIRSF" id="PIRSF016624">
    <property type="entry name" value="Mu_prophg_I"/>
    <property type="match status" value="1"/>
</dbReference>
<sequence>MGSPDTPITLSSTAKTLSRPETLRLILAAQTGGMKKTLLALNTDLSATVSDGKAPEWVELIPAGPTVSGRDGRQWLFDEQGQALVLSSFTDRAIDLPIDWEHSTQHRATKGEDAPAGGWIKQLEIRDGALWGQVDWTPRASLQVINREYRFLSPVFDYDSVTMRIARLVSAGLTNKPNFLLTALNQEDPETTPVKLSPALLALLGLPETATEEEAIAAINKLKTAQAANSEQPNLALFVPRADYDALSGRATNAEQALVKLQKADHDKEVDAVLTAATQTGKIVPATLEYHRASCQDAEGLQRLKDFVAAAPSVGDPTDLGKRKPDNTETALNTEEQKVASLLGMSESEFIKGKA</sequence>
<keyword evidence="3" id="KW-1185">Reference proteome</keyword>
<dbReference type="EMBL" id="FNTS01000002">
    <property type="protein sequence ID" value="SEE38049.1"/>
    <property type="molecule type" value="Genomic_DNA"/>
</dbReference>
<comment type="caution">
    <text evidence="2">The sequence shown here is derived from an EMBL/GenBank/DDBJ whole genome shotgun (WGS) entry which is preliminary data.</text>
</comment>
<evidence type="ECO:0000313" key="2">
    <source>
        <dbReference type="EMBL" id="SEE38049.1"/>
    </source>
</evidence>
<dbReference type="Proteomes" id="UP000182179">
    <property type="component" value="Unassembled WGS sequence"/>
</dbReference>
<gene>
    <name evidence="2" type="ORF">SAMN04515675_5225</name>
</gene>
<protein>
    <submittedName>
        <fullName evidence="2">Mu-like prophage I protein</fullName>
    </submittedName>
</protein>
<evidence type="ECO:0000313" key="3">
    <source>
        <dbReference type="Proteomes" id="UP000182179"/>
    </source>
</evidence>
<name>A0A1H5ICX5_9PSED</name>
<proteinExistence type="predicted"/>
<dbReference type="Pfam" id="PF10123">
    <property type="entry name" value="Mu-like_Pro"/>
    <property type="match status" value="1"/>
</dbReference>